<dbReference type="InterPro" id="IPR039331">
    <property type="entry name" value="PAPs-like"/>
</dbReference>
<proteinExistence type="predicted"/>
<keyword evidence="4" id="KW-1185">Reference proteome</keyword>
<dbReference type="PANTHER" id="PTHR22953:SF153">
    <property type="entry name" value="PURPLE ACID PHOSPHATASE"/>
    <property type="match status" value="1"/>
</dbReference>
<evidence type="ECO:0000313" key="4">
    <source>
        <dbReference type="Proteomes" id="UP000651668"/>
    </source>
</evidence>
<dbReference type="GO" id="GO:0003993">
    <property type="term" value="F:acid phosphatase activity"/>
    <property type="evidence" value="ECO:0007669"/>
    <property type="project" value="InterPro"/>
</dbReference>
<dbReference type="EMBL" id="BMIL01000003">
    <property type="protein sequence ID" value="GGC59492.1"/>
    <property type="molecule type" value="Genomic_DNA"/>
</dbReference>
<feature type="domain" description="Calcineurin-like phosphoesterase" evidence="2">
    <location>
        <begin position="60"/>
        <end position="274"/>
    </location>
</feature>
<accession>A0A916XAE5</accession>
<dbReference type="Pfam" id="PF00149">
    <property type="entry name" value="Metallophos"/>
    <property type="match status" value="1"/>
</dbReference>
<dbReference type="Gene3D" id="3.60.21.10">
    <property type="match status" value="1"/>
</dbReference>
<reference evidence="3" key="2">
    <citation type="submission" date="2020-09" db="EMBL/GenBank/DDBJ databases">
        <authorList>
            <person name="Sun Q."/>
            <person name="Zhou Y."/>
        </authorList>
    </citation>
    <scope>NUCLEOTIDE SEQUENCE</scope>
    <source>
        <strain evidence="3">CGMCC 1.15343</strain>
    </source>
</reference>
<evidence type="ECO:0000256" key="1">
    <source>
        <dbReference type="ARBA" id="ARBA00022729"/>
    </source>
</evidence>
<gene>
    <name evidence="3" type="ORF">GCM10011387_11450</name>
</gene>
<protein>
    <recommendedName>
        <fullName evidence="2">Calcineurin-like phosphoesterase domain-containing protein</fullName>
    </recommendedName>
</protein>
<dbReference type="AlphaFoldDB" id="A0A916XAE5"/>
<keyword evidence="1" id="KW-0732">Signal</keyword>
<dbReference type="Proteomes" id="UP000651668">
    <property type="component" value="Unassembled WGS sequence"/>
</dbReference>
<evidence type="ECO:0000259" key="2">
    <source>
        <dbReference type="Pfam" id="PF00149"/>
    </source>
</evidence>
<name>A0A916XAE5_9SPHI</name>
<dbReference type="InterPro" id="IPR029052">
    <property type="entry name" value="Metallo-depent_PP-like"/>
</dbReference>
<dbReference type="RefSeq" id="WP_188625894.1">
    <property type="nucleotide sequence ID" value="NZ_BMIL01000003.1"/>
</dbReference>
<comment type="caution">
    <text evidence="3">The sequence shown here is derived from an EMBL/GenBank/DDBJ whole genome shotgun (WGS) entry which is preliminary data.</text>
</comment>
<reference evidence="3" key="1">
    <citation type="journal article" date="2014" name="Int. J. Syst. Evol. Microbiol.">
        <title>Complete genome sequence of Corynebacterium casei LMG S-19264T (=DSM 44701T), isolated from a smear-ripened cheese.</title>
        <authorList>
            <consortium name="US DOE Joint Genome Institute (JGI-PGF)"/>
            <person name="Walter F."/>
            <person name="Albersmeier A."/>
            <person name="Kalinowski J."/>
            <person name="Ruckert C."/>
        </authorList>
    </citation>
    <scope>NUCLEOTIDE SEQUENCE</scope>
    <source>
        <strain evidence="3">CGMCC 1.15343</strain>
    </source>
</reference>
<dbReference type="SUPFAM" id="SSF56300">
    <property type="entry name" value="Metallo-dependent phosphatases"/>
    <property type="match status" value="1"/>
</dbReference>
<organism evidence="3 4">
    <name type="scientific">Pedobacter quisquiliarum</name>
    <dbReference type="NCBI Taxonomy" id="1834438"/>
    <lineage>
        <taxon>Bacteria</taxon>
        <taxon>Pseudomonadati</taxon>
        <taxon>Bacteroidota</taxon>
        <taxon>Sphingobacteriia</taxon>
        <taxon>Sphingobacteriales</taxon>
        <taxon>Sphingobacteriaceae</taxon>
        <taxon>Pedobacter</taxon>
    </lineage>
</organism>
<sequence length="378" mass="42669">MYKLALSDTKYKTPVFKKNIPDDSFKYQPLPKPSGKYPYHMDLTEIVDDPPVDKMVFHMVGDTGSVRNPSFQKLVVAQMLRHFKANGAEEDDPQFLYHLGDVVYNFGEASAYKSQFFTPYEKYPAPIVAIAGNHDSEINPDSKPYKSLDAFTAVFCDTERQVVSFSGDAERRSMTQPNVYWTLETPLATFIGLHSNTPKFGIVTEEQRAWFRKELLAADKHRPEKALIVCIHHSPYSADINHGSSIPMIEFLESAFAETGVKPDVVFSGHVHNYQRMQKQYPDGDSVLFIVAGGGGYDELHPVASEDDDRFTNENSMFQGVQLLNYCDDKHGFLKVSIERGPEGLSLSGAYYSIPHEEEIDSDDPAVLADEFLINLRR</sequence>
<dbReference type="InterPro" id="IPR004843">
    <property type="entry name" value="Calcineurin-like_PHP"/>
</dbReference>
<dbReference type="PANTHER" id="PTHR22953">
    <property type="entry name" value="ACID PHOSPHATASE RELATED"/>
    <property type="match status" value="1"/>
</dbReference>
<evidence type="ECO:0000313" key="3">
    <source>
        <dbReference type="EMBL" id="GGC59492.1"/>
    </source>
</evidence>